<accession>L0IHY6</accession>
<feature type="signal peptide" evidence="1">
    <location>
        <begin position="1"/>
        <end position="24"/>
    </location>
</feature>
<protein>
    <recommendedName>
        <fullName evidence="2">Peptidase C39-like domain-containing protein</fullName>
    </recommendedName>
</protein>
<dbReference type="InterPro" id="IPR039564">
    <property type="entry name" value="Peptidase_C39-like"/>
</dbReference>
<dbReference type="RefSeq" id="WP_015310659.1">
    <property type="nucleotide sequence ID" value="NC_019970.1"/>
</dbReference>
<dbReference type="KEGG" id="tto:Thethe_00096"/>
<evidence type="ECO:0000313" key="4">
    <source>
        <dbReference type="Proteomes" id="UP000010845"/>
    </source>
</evidence>
<gene>
    <name evidence="3" type="ORF">Thethe_00096</name>
</gene>
<feature type="chain" id="PRO_5003943621" description="Peptidase C39-like domain-containing protein" evidence="1">
    <location>
        <begin position="25"/>
        <end position="252"/>
    </location>
</feature>
<proteinExistence type="predicted"/>
<dbReference type="AlphaFoldDB" id="L0IHY6"/>
<dbReference type="Gene3D" id="3.90.70.10">
    <property type="entry name" value="Cysteine proteinases"/>
    <property type="match status" value="1"/>
</dbReference>
<evidence type="ECO:0000256" key="1">
    <source>
        <dbReference type="SAM" id="SignalP"/>
    </source>
</evidence>
<dbReference type="Pfam" id="PF13529">
    <property type="entry name" value="Peptidase_C39_2"/>
    <property type="match status" value="1"/>
</dbReference>
<dbReference type="Proteomes" id="UP000010845">
    <property type="component" value="Chromosome"/>
</dbReference>
<feature type="domain" description="Peptidase C39-like" evidence="2">
    <location>
        <begin position="87"/>
        <end position="224"/>
    </location>
</feature>
<organism evidence="3 4">
    <name type="scientific">Thermoanaerobacterium thermosaccharolyticum M0795</name>
    <dbReference type="NCBI Taxonomy" id="698948"/>
    <lineage>
        <taxon>Bacteria</taxon>
        <taxon>Bacillati</taxon>
        <taxon>Bacillota</taxon>
        <taxon>Clostridia</taxon>
        <taxon>Thermoanaerobacterales</taxon>
        <taxon>Thermoanaerobacteraceae</taxon>
        <taxon>Thermoanaerobacterium</taxon>
    </lineage>
</organism>
<keyword evidence="1" id="KW-0732">Signal</keyword>
<dbReference type="EMBL" id="CP003066">
    <property type="protein sequence ID" value="AGB17836.1"/>
    <property type="molecule type" value="Genomic_DNA"/>
</dbReference>
<evidence type="ECO:0000259" key="2">
    <source>
        <dbReference type="Pfam" id="PF13529"/>
    </source>
</evidence>
<evidence type="ECO:0000313" key="3">
    <source>
        <dbReference type="EMBL" id="AGB17836.1"/>
    </source>
</evidence>
<sequence>MKSIAKRCITFIIACLFFTQIAFAENNNIKINEQYVKPDLEMQKKSNEKIETFMEKLNIANEKEGNMLIIQSDPTIPPSKQLSTSGYTNQPNGYTCGPTSAHNLLITLGKNVSIDTLSQELGTTQSGTSFDTSKWSNVLNSHTGSNSSWYVGMWNPSTENLWIAFVGDIVSGYPLILDTHISSSTAILPGYENDPNVNVWHYVTGVGYSGYNNTTHYIAYFDPNKFRNGAYGLHTVNVSTMQAAVSERGIIY</sequence>
<dbReference type="PATRIC" id="fig|698948.3.peg.82"/>
<name>L0IHY6_THETR</name>
<dbReference type="HOGENOM" id="CLU_1102379_0_0_9"/>
<reference evidence="3 4" key="1">
    <citation type="submission" date="2012-03" db="EMBL/GenBank/DDBJ databases">
        <title>Complete sequence of chromosome of Thermoanaerobacterium thermosaccharolyticum M0795.</title>
        <authorList>
            <consortium name="US DOE Joint Genome Institute"/>
            <person name="Lucas S."/>
            <person name="Han J."/>
            <person name="Lapidus A."/>
            <person name="Cheng J.-F."/>
            <person name="Goodwin L."/>
            <person name="Pitluck S."/>
            <person name="Peters L."/>
            <person name="Teshima H."/>
            <person name="Detter J.C."/>
            <person name="Han C."/>
            <person name="Tapia R."/>
            <person name="Land M."/>
            <person name="Hauser L."/>
            <person name="Kyrpides N."/>
            <person name="Ivanova N."/>
            <person name="Pagani I."/>
            <person name="Feinberg L."/>
            <person name="Folden J."/>
            <person name="Hogsett D."/>
            <person name="Shaw J."/>
            <person name="Woyke T."/>
        </authorList>
    </citation>
    <scope>NUCLEOTIDE SEQUENCE [LARGE SCALE GENOMIC DNA]</scope>
    <source>
        <strain evidence="3 4">M0795</strain>
    </source>
</reference>